<dbReference type="OrthoDB" id="3192849at2"/>
<dbReference type="Proteomes" id="UP000036923">
    <property type="component" value="Unassembled WGS sequence"/>
</dbReference>
<sequence length="85" mass="9757">MDCLGIMESGNYVYKLCSILEKKGYVFEVVSVPCHIAKSGCGYCLKFPEEYMDLVVNEAYVNKMPILEIYQVKPGFKKNKYTLIK</sequence>
<feature type="domain" description="Putative Se/S carrier protein-like" evidence="1">
    <location>
        <begin position="6"/>
        <end position="71"/>
    </location>
</feature>
<dbReference type="EMBL" id="LGTC01000001">
    <property type="protein sequence ID" value="KNY29764.1"/>
    <property type="molecule type" value="Genomic_DNA"/>
</dbReference>
<dbReference type="RefSeq" id="WP_036943317.1">
    <property type="nucleotide sequence ID" value="NZ_JQKC01000021.1"/>
</dbReference>
<reference evidence="3" key="1">
    <citation type="submission" date="2015-07" db="EMBL/GenBank/DDBJ databases">
        <title>Near-Complete Genome Sequence of the Cellulolytic Bacterium Bacteroides (Pseudobacteroides) cellulosolvens ATCC 35603.</title>
        <authorList>
            <person name="Dassa B."/>
            <person name="Utturkar S.M."/>
            <person name="Klingeman D.M."/>
            <person name="Hurt R.A."/>
            <person name="Keller M."/>
            <person name="Xu J."/>
            <person name="Reddy Y.H.K."/>
            <person name="Borovok I."/>
            <person name="Grinberg I.R."/>
            <person name="Lamed R."/>
            <person name="Zhivin O."/>
            <person name="Bayer E.A."/>
            <person name="Brown S.D."/>
        </authorList>
    </citation>
    <scope>NUCLEOTIDE SEQUENCE [LARGE SCALE GENOMIC DNA]</scope>
    <source>
        <strain evidence="3">DSM 2933</strain>
    </source>
</reference>
<evidence type="ECO:0000313" key="2">
    <source>
        <dbReference type="EMBL" id="KNY29764.1"/>
    </source>
</evidence>
<organism evidence="2 3">
    <name type="scientific">Pseudobacteroides cellulosolvens ATCC 35603 = DSM 2933</name>
    <dbReference type="NCBI Taxonomy" id="398512"/>
    <lineage>
        <taxon>Bacteria</taxon>
        <taxon>Bacillati</taxon>
        <taxon>Bacillota</taxon>
        <taxon>Clostridia</taxon>
        <taxon>Eubacteriales</taxon>
        <taxon>Oscillospiraceae</taxon>
        <taxon>Pseudobacteroides</taxon>
    </lineage>
</organism>
<comment type="caution">
    <text evidence="2">The sequence shown here is derived from an EMBL/GenBank/DDBJ whole genome shotgun (WGS) entry which is preliminary data.</text>
</comment>
<name>A0A0L6JVM8_9FIRM</name>
<protein>
    <recommendedName>
        <fullName evidence="1">Putative Se/S carrier protein-like domain-containing protein</fullName>
    </recommendedName>
</protein>
<keyword evidence="3" id="KW-1185">Reference proteome</keyword>
<dbReference type="Pfam" id="PF11823">
    <property type="entry name" value="Se_S_carrier"/>
    <property type="match status" value="1"/>
</dbReference>
<proteinExistence type="predicted"/>
<dbReference type="AlphaFoldDB" id="A0A0L6JVM8"/>
<evidence type="ECO:0000313" key="3">
    <source>
        <dbReference type="Proteomes" id="UP000036923"/>
    </source>
</evidence>
<gene>
    <name evidence="2" type="ORF">Bccel_5041</name>
</gene>
<evidence type="ECO:0000259" key="1">
    <source>
        <dbReference type="Pfam" id="PF11823"/>
    </source>
</evidence>
<accession>A0A0L6JVM8</accession>
<dbReference type="InterPro" id="IPR021778">
    <property type="entry name" value="Se/S_carrier-like"/>
</dbReference>
<dbReference type="eggNOG" id="ENOG50335A1">
    <property type="taxonomic scope" value="Bacteria"/>
</dbReference>
<dbReference type="STRING" id="398512.Bccel_5041"/>